<name>A0A5J5IFR4_9BACT</name>
<reference evidence="1 2" key="1">
    <citation type="submission" date="2019-09" db="EMBL/GenBank/DDBJ databases">
        <title>Draft genome sequence of Ginsengibacter sp. BR5-29.</title>
        <authorList>
            <person name="Im W.-T."/>
        </authorList>
    </citation>
    <scope>NUCLEOTIDE SEQUENCE [LARGE SCALE GENOMIC DNA]</scope>
    <source>
        <strain evidence="1 2">BR5-29</strain>
    </source>
</reference>
<accession>A0A5J5IFR4</accession>
<proteinExistence type="predicted"/>
<protein>
    <submittedName>
        <fullName evidence="1">Uncharacterized protein</fullName>
    </submittedName>
</protein>
<organism evidence="1 2">
    <name type="scientific">Ginsengibacter hankyongi</name>
    <dbReference type="NCBI Taxonomy" id="2607284"/>
    <lineage>
        <taxon>Bacteria</taxon>
        <taxon>Pseudomonadati</taxon>
        <taxon>Bacteroidota</taxon>
        <taxon>Chitinophagia</taxon>
        <taxon>Chitinophagales</taxon>
        <taxon>Chitinophagaceae</taxon>
        <taxon>Ginsengibacter</taxon>
    </lineage>
</organism>
<keyword evidence="2" id="KW-1185">Reference proteome</keyword>
<dbReference type="RefSeq" id="WP_150415443.1">
    <property type="nucleotide sequence ID" value="NZ_VYQF01000003.1"/>
</dbReference>
<dbReference type="AlphaFoldDB" id="A0A5J5IFR4"/>
<gene>
    <name evidence="1" type="ORF">FW778_14345</name>
</gene>
<sequence>MITIKINEFKGYGLEEFTLFLKESEDNVYEIIVPKKTVAGTSANADIAWEYFTAAYIGRQLYEISSEFCYTAATPKRKGEFGFHITARRIEQLAGLLFQASGAFGNAEVAEPVNFTLEVGAFITYFKDKPTVCQDLLDIGKEYHCDK</sequence>
<evidence type="ECO:0000313" key="2">
    <source>
        <dbReference type="Proteomes" id="UP000326903"/>
    </source>
</evidence>
<comment type="caution">
    <text evidence="1">The sequence shown here is derived from an EMBL/GenBank/DDBJ whole genome shotgun (WGS) entry which is preliminary data.</text>
</comment>
<evidence type="ECO:0000313" key="1">
    <source>
        <dbReference type="EMBL" id="KAA9038722.1"/>
    </source>
</evidence>
<dbReference type="Proteomes" id="UP000326903">
    <property type="component" value="Unassembled WGS sequence"/>
</dbReference>
<dbReference type="EMBL" id="VYQF01000003">
    <property type="protein sequence ID" value="KAA9038722.1"/>
    <property type="molecule type" value="Genomic_DNA"/>
</dbReference>